<proteinExistence type="predicted"/>
<feature type="domain" description="DUF4216" evidence="1">
    <location>
        <begin position="209"/>
        <end position="259"/>
    </location>
</feature>
<organism evidence="2">
    <name type="scientific">Sesamum latifolium</name>
    <dbReference type="NCBI Taxonomy" id="2727402"/>
    <lineage>
        <taxon>Eukaryota</taxon>
        <taxon>Viridiplantae</taxon>
        <taxon>Streptophyta</taxon>
        <taxon>Embryophyta</taxon>
        <taxon>Tracheophyta</taxon>
        <taxon>Spermatophyta</taxon>
        <taxon>Magnoliopsida</taxon>
        <taxon>eudicotyledons</taxon>
        <taxon>Gunneridae</taxon>
        <taxon>Pentapetalae</taxon>
        <taxon>asterids</taxon>
        <taxon>lamiids</taxon>
        <taxon>Lamiales</taxon>
        <taxon>Pedaliaceae</taxon>
        <taxon>Sesamum</taxon>
    </lineage>
</organism>
<accession>A0AAW2T9R7</accession>
<dbReference type="InterPro" id="IPR025312">
    <property type="entry name" value="DUF4216"/>
</dbReference>
<dbReference type="EMBL" id="JACGWN010000015">
    <property type="protein sequence ID" value="KAL0401327.1"/>
    <property type="molecule type" value="Genomic_DNA"/>
</dbReference>
<dbReference type="PANTHER" id="PTHR48258:SF4">
    <property type="entry name" value="DUF4216 DOMAIN-CONTAINING PROTEIN"/>
    <property type="match status" value="1"/>
</dbReference>
<gene>
    <name evidence="2" type="ORF">Slati_4162600</name>
</gene>
<sequence>MKVKNKARVKVSIVEAYLVEEISIFTFQYFEPQVLCKRNRPSRNDDLAMNDTRIQQSIFNFPRRDSGASKKRWLSGLERHIIETYILTNCEVVTPYYELFLNELYEHYDFEDPIIEELVATQFKDWSKRRVKDEITYMDNKLLKLHYWGPTAEVTTFPCYFVNGYNFHTERHNVGKSTFNCGACVKGSSYTDMDNDFYGILEEVNPVRGMKVHPRYHLVVQVKFKKVYQKNEPFILAQQAVQVYYTEYPSMKRDKVDWMAICKIKARRVVDDSRWTKVAFQEDESIPTP</sequence>
<reference evidence="2" key="1">
    <citation type="submission" date="2020-06" db="EMBL/GenBank/DDBJ databases">
        <authorList>
            <person name="Li T."/>
            <person name="Hu X."/>
            <person name="Zhang T."/>
            <person name="Song X."/>
            <person name="Zhang H."/>
            <person name="Dai N."/>
            <person name="Sheng W."/>
            <person name="Hou X."/>
            <person name="Wei L."/>
        </authorList>
    </citation>
    <scope>NUCLEOTIDE SEQUENCE</scope>
    <source>
        <strain evidence="2">KEN1</strain>
        <tissue evidence="2">Leaf</tissue>
    </source>
</reference>
<dbReference type="PANTHER" id="PTHR48258">
    <property type="entry name" value="DUF4218 DOMAIN-CONTAINING PROTEIN-RELATED"/>
    <property type="match status" value="1"/>
</dbReference>
<evidence type="ECO:0000313" key="2">
    <source>
        <dbReference type="EMBL" id="KAL0401327.1"/>
    </source>
</evidence>
<reference evidence="2" key="2">
    <citation type="journal article" date="2024" name="Plant">
        <title>Genomic evolution and insights into agronomic trait innovations of Sesamum species.</title>
        <authorList>
            <person name="Miao H."/>
            <person name="Wang L."/>
            <person name="Qu L."/>
            <person name="Liu H."/>
            <person name="Sun Y."/>
            <person name="Le M."/>
            <person name="Wang Q."/>
            <person name="Wei S."/>
            <person name="Zheng Y."/>
            <person name="Lin W."/>
            <person name="Duan Y."/>
            <person name="Cao H."/>
            <person name="Xiong S."/>
            <person name="Wang X."/>
            <person name="Wei L."/>
            <person name="Li C."/>
            <person name="Ma Q."/>
            <person name="Ju M."/>
            <person name="Zhao R."/>
            <person name="Li G."/>
            <person name="Mu C."/>
            <person name="Tian Q."/>
            <person name="Mei H."/>
            <person name="Zhang T."/>
            <person name="Gao T."/>
            <person name="Zhang H."/>
        </authorList>
    </citation>
    <scope>NUCLEOTIDE SEQUENCE</scope>
    <source>
        <strain evidence="2">KEN1</strain>
    </source>
</reference>
<dbReference type="AlphaFoldDB" id="A0AAW2T9R7"/>
<dbReference type="Pfam" id="PF13952">
    <property type="entry name" value="DUF4216"/>
    <property type="match status" value="1"/>
</dbReference>
<name>A0AAW2T9R7_9LAMI</name>
<protein>
    <recommendedName>
        <fullName evidence="1">DUF4216 domain-containing protein</fullName>
    </recommendedName>
</protein>
<comment type="caution">
    <text evidence="2">The sequence shown here is derived from an EMBL/GenBank/DDBJ whole genome shotgun (WGS) entry which is preliminary data.</text>
</comment>
<evidence type="ECO:0000259" key="1">
    <source>
        <dbReference type="Pfam" id="PF13952"/>
    </source>
</evidence>